<evidence type="ECO:0000313" key="2">
    <source>
        <dbReference type="EMBL" id="AXL95696.1"/>
    </source>
</evidence>
<reference evidence="2" key="1">
    <citation type="journal article" date="2018" name="Genome Biol. Evol.">
        <title>Conotoxin diversity in Chelyconus ermineus (Born, 1778) and the convergent origin of piscivory in the Atlantic and Indo-Pacific cones.</title>
        <authorList>
            <person name="Abalde S."/>
            <person name="Tenorio M.J."/>
            <person name="Afonso C.M."/>
            <person name="Zardoya R."/>
        </authorList>
    </citation>
    <scope>NUCLEOTIDE SEQUENCE</scope>
    <source>
        <strain evidence="2">Cerm_359</strain>
    </source>
</reference>
<sequence length="69" mass="7908">MSTPRLMPLILLLLLPLAIRCGDGQAIQGDRGPSARLLRGDKIHNQLVKRRRCGAWQYCPKKLWQRQDS</sequence>
<feature type="signal peptide" evidence="1">
    <location>
        <begin position="1"/>
        <end position="24"/>
    </location>
</feature>
<evidence type="ECO:0000256" key="1">
    <source>
        <dbReference type="SAM" id="SignalP"/>
    </source>
</evidence>
<proteinExistence type="evidence at transcript level"/>
<keyword evidence="1" id="KW-0732">Signal</keyword>
<accession>A0A346CJE7</accession>
<organism evidence="2">
    <name type="scientific">Conus ermineus</name>
    <name type="common">Agate cone</name>
    <name type="synonym">Chelyconus ermineus</name>
    <dbReference type="NCBI Taxonomy" id="55423"/>
    <lineage>
        <taxon>Eukaryota</taxon>
        <taxon>Metazoa</taxon>
        <taxon>Spiralia</taxon>
        <taxon>Lophotrochozoa</taxon>
        <taxon>Mollusca</taxon>
        <taxon>Gastropoda</taxon>
        <taxon>Caenogastropoda</taxon>
        <taxon>Neogastropoda</taxon>
        <taxon>Conoidea</taxon>
        <taxon>Conidae</taxon>
        <taxon>Conus</taxon>
        <taxon>Chelyconus</taxon>
    </lineage>
</organism>
<name>A0A346CJE7_CONER</name>
<feature type="chain" id="PRO_5016988459" evidence="1">
    <location>
        <begin position="25"/>
        <end position="69"/>
    </location>
</feature>
<protein>
    <submittedName>
        <fullName evidence="2">Conotoxin superfamily V</fullName>
    </submittedName>
</protein>
<dbReference type="AlphaFoldDB" id="A0A346CJE7"/>
<dbReference type="EMBL" id="MH360647">
    <property type="protein sequence ID" value="AXL95696.1"/>
    <property type="molecule type" value="mRNA"/>
</dbReference>